<dbReference type="RefSeq" id="XP_025349092.1">
    <property type="nucleotide sequence ID" value="XM_025492131.1"/>
</dbReference>
<keyword evidence="5" id="KW-0812">Transmembrane</keyword>
<dbReference type="Proteomes" id="UP000245942">
    <property type="component" value="Unassembled WGS sequence"/>
</dbReference>
<keyword evidence="2" id="KW-0479">Metal-binding</keyword>
<dbReference type="Gene3D" id="3.40.30.10">
    <property type="entry name" value="Glutaredoxin"/>
    <property type="match status" value="1"/>
</dbReference>
<accession>A0A316U9T6</accession>
<feature type="region of interest" description="Disordered" evidence="4">
    <location>
        <begin position="38"/>
        <end position="86"/>
    </location>
</feature>
<dbReference type="EMBL" id="KZ819324">
    <property type="protein sequence ID" value="PWN21932.1"/>
    <property type="molecule type" value="Genomic_DNA"/>
</dbReference>
<evidence type="ECO:0000256" key="5">
    <source>
        <dbReference type="SAM" id="Phobius"/>
    </source>
</evidence>
<name>A0A316U9T6_9BASI</name>
<dbReference type="CDD" id="cd02968">
    <property type="entry name" value="SCO"/>
    <property type="match status" value="1"/>
</dbReference>
<feature type="binding site" evidence="2">
    <location>
        <position position="176"/>
    </location>
    <ligand>
        <name>Cu cation</name>
        <dbReference type="ChEBI" id="CHEBI:23378"/>
    </ligand>
</feature>
<evidence type="ECO:0000313" key="7">
    <source>
        <dbReference type="Proteomes" id="UP000245942"/>
    </source>
</evidence>
<dbReference type="OrthoDB" id="270009at2759"/>
<dbReference type="InterPro" id="IPR036249">
    <property type="entry name" value="Thioredoxin-like_sf"/>
</dbReference>
<dbReference type="SUPFAM" id="SSF52833">
    <property type="entry name" value="Thioredoxin-like"/>
    <property type="match status" value="1"/>
</dbReference>
<organism evidence="6 7">
    <name type="scientific">Pseudomicrostroma glucosiphilum</name>
    <dbReference type="NCBI Taxonomy" id="1684307"/>
    <lineage>
        <taxon>Eukaryota</taxon>
        <taxon>Fungi</taxon>
        <taxon>Dikarya</taxon>
        <taxon>Basidiomycota</taxon>
        <taxon>Ustilaginomycotina</taxon>
        <taxon>Exobasidiomycetes</taxon>
        <taxon>Microstromatales</taxon>
        <taxon>Microstromatales incertae sedis</taxon>
        <taxon>Pseudomicrostroma</taxon>
    </lineage>
</organism>
<gene>
    <name evidence="6" type="ORF">BCV69DRAFT_281836</name>
</gene>
<feature type="binding site" evidence="2">
    <location>
        <position position="263"/>
    </location>
    <ligand>
        <name>Cu cation</name>
        <dbReference type="ChEBI" id="CHEBI:23378"/>
    </ligand>
</feature>
<keyword evidence="3" id="KW-1015">Disulfide bond</keyword>
<feature type="compositionally biased region" description="Basic and acidic residues" evidence="4">
    <location>
        <begin position="77"/>
        <end position="86"/>
    </location>
</feature>
<dbReference type="FunFam" id="3.40.30.10:FF:000013">
    <property type="entry name" value="Blast:Protein SCO1 homolog, mitochondrial"/>
    <property type="match status" value="1"/>
</dbReference>
<evidence type="ECO:0000256" key="2">
    <source>
        <dbReference type="PIRSR" id="PIRSR603782-1"/>
    </source>
</evidence>
<feature type="disulfide bond" description="Redox-active" evidence="3">
    <location>
        <begin position="172"/>
        <end position="176"/>
    </location>
</feature>
<sequence>MTRLLRTSSLQAVAGPSTLRLQAGVGAAVLAPSQPCAKRSYGSLSRPPRIAPRVQPSPFPQIPRRFASSLPNEPSESEQREKAKDRAAVGPFNARAAALFIVTGVGLFIYFQHERSQVAARKAADTASAKVGRPRIGGPFELTMASEEGGYRVTHEDIEGAFSLIYFGFTNCPDICPEELDKMGEVIKSVDKDHGPIINPIFISCDPARDNLQLVSTYIADFHPRLVGLTGPYEAVKAACKSYRVYFSTPPNADPSGDYLVDHSIFFYLMDPEGRFVDAFGRSAGKEEVETKVRDYIKKWKDQGLPISKADLKERVKADPSRKVAA</sequence>
<dbReference type="GO" id="GO:0005507">
    <property type="term" value="F:copper ion binding"/>
    <property type="evidence" value="ECO:0007669"/>
    <property type="project" value="UniProtKB-ARBA"/>
</dbReference>
<feature type="binding site" evidence="2">
    <location>
        <position position="172"/>
    </location>
    <ligand>
        <name>Cu cation</name>
        <dbReference type="ChEBI" id="CHEBI:23378"/>
    </ligand>
</feature>
<evidence type="ECO:0000256" key="1">
    <source>
        <dbReference type="ARBA" id="ARBA00010996"/>
    </source>
</evidence>
<dbReference type="PANTHER" id="PTHR12151:SF5">
    <property type="entry name" value="AT19154P"/>
    <property type="match status" value="1"/>
</dbReference>
<protein>
    <submittedName>
        <fullName evidence="6">Putative SCO1-involved in stabilization of Cox1p and Cox2p</fullName>
    </submittedName>
</protein>
<reference evidence="6 7" key="1">
    <citation type="journal article" date="2018" name="Mol. Biol. Evol.">
        <title>Broad Genomic Sampling Reveals a Smut Pathogenic Ancestry of the Fungal Clade Ustilaginomycotina.</title>
        <authorList>
            <person name="Kijpornyongpan T."/>
            <person name="Mondo S.J."/>
            <person name="Barry K."/>
            <person name="Sandor L."/>
            <person name="Lee J."/>
            <person name="Lipzen A."/>
            <person name="Pangilinan J."/>
            <person name="LaButti K."/>
            <person name="Hainaut M."/>
            <person name="Henrissat B."/>
            <person name="Grigoriev I.V."/>
            <person name="Spatafora J.W."/>
            <person name="Aime M.C."/>
        </authorList>
    </citation>
    <scope>NUCLEOTIDE SEQUENCE [LARGE SCALE GENOMIC DNA]</scope>
    <source>
        <strain evidence="6 7">MCA 4718</strain>
    </source>
</reference>
<feature type="transmembrane region" description="Helical" evidence="5">
    <location>
        <begin position="92"/>
        <end position="111"/>
    </location>
</feature>
<evidence type="ECO:0000256" key="3">
    <source>
        <dbReference type="PIRSR" id="PIRSR603782-2"/>
    </source>
</evidence>
<dbReference type="STRING" id="1684307.A0A316U9T6"/>
<dbReference type="Pfam" id="PF02630">
    <property type="entry name" value="SCO1-SenC"/>
    <property type="match status" value="1"/>
</dbReference>
<dbReference type="PANTHER" id="PTHR12151">
    <property type="entry name" value="ELECTRON TRANSPORT PROTIN SCO1/SENC FAMILY MEMBER"/>
    <property type="match status" value="1"/>
</dbReference>
<dbReference type="GO" id="GO:0033617">
    <property type="term" value="P:mitochondrial respiratory chain complex IV assembly"/>
    <property type="evidence" value="ECO:0007669"/>
    <property type="project" value="TreeGrafter"/>
</dbReference>
<keyword evidence="2" id="KW-0186">Copper</keyword>
<keyword evidence="7" id="KW-1185">Reference proteome</keyword>
<evidence type="ECO:0000313" key="6">
    <source>
        <dbReference type="EMBL" id="PWN21932.1"/>
    </source>
</evidence>
<comment type="similarity">
    <text evidence="1">Belongs to the SCO1/2 family.</text>
</comment>
<dbReference type="GO" id="GO:0005739">
    <property type="term" value="C:mitochondrion"/>
    <property type="evidence" value="ECO:0007669"/>
    <property type="project" value="GOC"/>
</dbReference>
<keyword evidence="5" id="KW-1133">Transmembrane helix</keyword>
<proteinExistence type="inferred from homology"/>
<keyword evidence="5" id="KW-0472">Membrane</keyword>
<dbReference type="InterPro" id="IPR003782">
    <property type="entry name" value="SCO1/SenC"/>
</dbReference>
<dbReference type="GeneID" id="37013865"/>
<dbReference type="AlphaFoldDB" id="A0A316U9T6"/>
<evidence type="ECO:0000256" key="4">
    <source>
        <dbReference type="SAM" id="MobiDB-lite"/>
    </source>
</evidence>